<dbReference type="PANTHER" id="PTHR24121:SF26">
    <property type="entry name" value="PGG DOMAIN-CONTAINING PROTEIN"/>
    <property type="match status" value="1"/>
</dbReference>
<dbReference type="ExpressionAtlas" id="C5Y7H7">
    <property type="expression patterns" value="baseline and differential"/>
</dbReference>
<dbReference type="HOGENOM" id="CLU_009245_1_0_1"/>
<name>C5Y7H7_SORBI</name>
<organism evidence="3 4">
    <name type="scientific">Sorghum bicolor</name>
    <name type="common">Sorghum</name>
    <name type="synonym">Sorghum vulgare</name>
    <dbReference type="NCBI Taxonomy" id="4558"/>
    <lineage>
        <taxon>Eukaryota</taxon>
        <taxon>Viridiplantae</taxon>
        <taxon>Streptophyta</taxon>
        <taxon>Embryophyta</taxon>
        <taxon>Tracheophyta</taxon>
        <taxon>Spermatophyta</taxon>
        <taxon>Magnoliopsida</taxon>
        <taxon>Liliopsida</taxon>
        <taxon>Poales</taxon>
        <taxon>Poaceae</taxon>
        <taxon>PACMAD clade</taxon>
        <taxon>Panicoideae</taxon>
        <taxon>Andropogonodae</taxon>
        <taxon>Andropogoneae</taxon>
        <taxon>Sorghinae</taxon>
        <taxon>Sorghum</taxon>
    </lineage>
</organism>
<evidence type="ECO:0000313" key="4">
    <source>
        <dbReference type="Proteomes" id="UP000000768"/>
    </source>
</evidence>
<dbReference type="SMART" id="SM00248">
    <property type="entry name" value="ANK"/>
    <property type="match status" value="3"/>
</dbReference>
<evidence type="ECO:0000256" key="1">
    <source>
        <dbReference type="SAM" id="MobiDB-lite"/>
    </source>
</evidence>
<reference evidence="4" key="2">
    <citation type="journal article" date="2018" name="Plant J.">
        <title>The Sorghum bicolor reference genome: improved assembly, gene annotations, a transcriptome atlas, and signatures of genome organization.</title>
        <authorList>
            <person name="McCormick R.F."/>
            <person name="Truong S.K."/>
            <person name="Sreedasyam A."/>
            <person name="Jenkins J."/>
            <person name="Shu S."/>
            <person name="Sims D."/>
            <person name="Kennedy M."/>
            <person name="Amirebrahimi M."/>
            <person name="Weers B.D."/>
            <person name="McKinley B."/>
            <person name="Mattison A."/>
            <person name="Morishige D.T."/>
            <person name="Grimwood J."/>
            <person name="Schmutz J."/>
            <person name="Mullet J.E."/>
        </authorList>
    </citation>
    <scope>NUCLEOTIDE SEQUENCE [LARGE SCALE GENOMIC DNA]</scope>
    <source>
        <strain evidence="4">cv. BTx623</strain>
    </source>
</reference>
<evidence type="ECO:0000313" key="3">
    <source>
        <dbReference type="EMBL" id="EES10220.2"/>
    </source>
</evidence>
<dbReference type="PANTHER" id="PTHR24121">
    <property type="entry name" value="NO MECHANORECEPTOR POTENTIAL C, ISOFORM D-RELATED"/>
    <property type="match status" value="1"/>
</dbReference>
<dbReference type="Gramene" id="EES10220">
    <property type="protein sequence ID" value="EES10220"/>
    <property type="gene ID" value="SORBI_3005G208500"/>
</dbReference>
<accession>C5Y7H7</accession>
<feature type="signal peptide" evidence="2">
    <location>
        <begin position="1"/>
        <end position="19"/>
    </location>
</feature>
<sequence>MCTCMLRWILALIKRGVLILDMQEKEFEVFETGIYKHGQCSIHEVTAAGRNTVLHVAAAQGHHELIRELYLRFRDHQGLLSRRNLALDTPLHSAARAGHAAAVKMLAEGAHSVVKDLLCKGKVRTNVLNKDGHTALDLAAGSTNFFTMVSLVVTLVAYGAQLRPQRQDHLKPWMSAAACQGQGKGIDKTSDSLAVVQRDHGPGHPRSQGHLQVVPLPGHRGRGVVRGRGGPARLRQGIALRGLVEELRAGAALHVGVAREPFPGLQRGADSRGERKGGLLLRLLGHLRGRLFPHHLHRQVDRASHWVTHSLEVSTSVQAIQSTACHQAAVSARRRYRSQLDSLFGYKFISLRRRCYHSCNVLQRGASATAHLTCTCTCTFSTFPLEKSSMHVYIASCIHCYWRLGLLPSSVSNFAEC</sequence>
<gene>
    <name evidence="3" type="ORF">SORBI_3005G208500</name>
</gene>
<dbReference type="InterPro" id="IPR002110">
    <property type="entry name" value="Ankyrin_rpt"/>
</dbReference>
<dbReference type="EMBL" id="CM000764">
    <property type="protein sequence ID" value="EES10220.2"/>
    <property type="molecule type" value="Genomic_DNA"/>
</dbReference>
<keyword evidence="2" id="KW-0732">Signal</keyword>
<dbReference type="Pfam" id="PF12796">
    <property type="entry name" value="Ank_2"/>
    <property type="match status" value="1"/>
</dbReference>
<dbReference type="Proteomes" id="UP000000768">
    <property type="component" value="Chromosome 5"/>
</dbReference>
<feature type="region of interest" description="Disordered" evidence="1">
    <location>
        <begin position="198"/>
        <end position="229"/>
    </location>
</feature>
<proteinExistence type="predicted"/>
<dbReference type="SUPFAM" id="SSF48403">
    <property type="entry name" value="Ankyrin repeat"/>
    <property type="match status" value="1"/>
</dbReference>
<dbReference type="Gene3D" id="1.25.40.20">
    <property type="entry name" value="Ankyrin repeat-containing domain"/>
    <property type="match status" value="1"/>
</dbReference>
<dbReference type="InterPro" id="IPR036770">
    <property type="entry name" value="Ankyrin_rpt-contain_sf"/>
</dbReference>
<protein>
    <submittedName>
        <fullName evidence="3">Uncharacterized protein</fullName>
    </submittedName>
</protein>
<dbReference type="eggNOG" id="KOG0504">
    <property type="taxonomic scope" value="Eukaryota"/>
</dbReference>
<feature type="chain" id="PRO_5008758530" evidence="2">
    <location>
        <begin position="20"/>
        <end position="417"/>
    </location>
</feature>
<reference evidence="3 4" key="1">
    <citation type="journal article" date="2009" name="Nature">
        <title>The Sorghum bicolor genome and the diversification of grasses.</title>
        <authorList>
            <person name="Paterson A.H."/>
            <person name="Bowers J.E."/>
            <person name="Bruggmann R."/>
            <person name="Dubchak I."/>
            <person name="Grimwood J."/>
            <person name="Gundlach H."/>
            <person name="Haberer G."/>
            <person name="Hellsten U."/>
            <person name="Mitros T."/>
            <person name="Poliakov A."/>
            <person name="Schmutz J."/>
            <person name="Spannagl M."/>
            <person name="Tang H."/>
            <person name="Wang X."/>
            <person name="Wicker T."/>
            <person name="Bharti A.K."/>
            <person name="Chapman J."/>
            <person name="Feltus F.A."/>
            <person name="Gowik U."/>
            <person name="Grigoriev I.V."/>
            <person name="Lyons E."/>
            <person name="Maher C.A."/>
            <person name="Martis M."/>
            <person name="Narechania A."/>
            <person name="Otillar R.P."/>
            <person name="Penning B.W."/>
            <person name="Salamov A.A."/>
            <person name="Wang Y."/>
            <person name="Zhang L."/>
            <person name="Carpita N.C."/>
            <person name="Freeling M."/>
            <person name="Gingle A.R."/>
            <person name="Hash C.T."/>
            <person name="Keller B."/>
            <person name="Klein P."/>
            <person name="Kresovich S."/>
            <person name="McCann M.C."/>
            <person name="Ming R."/>
            <person name="Peterson D.G."/>
            <person name="Mehboob-ur-Rahman"/>
            <person name="Ware D."/>
            <person name="Westhoff P."/>
            <person name="Mayer K.F."/>
            <person name="Messing J."/>
            <person name="Rokhsar D.S."/>
        </authorList>
    </citation>
    <scope>NUCLEOTIDE SEQUENCE [LARGE SCALE GENOMIC DNA]</scope>
    <source>
        <strain evidence="4">cv. BTx623</strain>
    </source>
</reference>
<keyword evidence="4" id="KW-1185">Reference proteome</keyword>
<evidence type="ECO:0000256" key="2">
    <source>
        <dbReference type="SAM" id="SignalP"/>
    </source>
</evidence>
<dbReference type="AlphaFoldDB" id="C5Y7H7"/>